<evidence type="ECO:0000256" key="2">
    <source>
        <dbReference type="SAM" id="MobiDB-lite"/>
    </source>
</evidence>
<dbReference type="Pfam" id="PF13920">
    <property type="entry name" value="zf-C3HC4_3"/>
    <property type="match status" value="1"/>
</dbReference>
<proteinExistence type="predicted"/>
<feature type="region of interest" description="Disordered" evidence="2">
    <location>
        <begin position="151"/>
        <end position="202"/>
    </location>
</feature>
<keyword evidence="5" id="KW-1185">Reference proteome</keyword>
<gene>
    <name evidence="4" type="ORF">ZIOFF_062839</name>
</gene>
<dbReference type="GO" id="GO:0008270">
    <property type="term" value="F:zinc ion binding"/>
    <property type="evidence" value="ECO:0007669"/>
    <property type="project" value="UniProtKB-KW"/>
</dbReference>
<comment type="caution">
    <text evidence="4">The sequence shown here is derived from an EMBL/GenBank/DDBJ whole genome shotgun (WGS) entry which is preliminary data.</text>
</comment>
<keyword evidence="1" id="KW-0479">Metal-binding</keyword>
<feature type="region of interest" description="Disordered" evidence="2">
    <location>
        <begin position="24"/>
        <end position="71"/>
    </location>
</feature>
<reference evidence="4 5" key="1">
    <citation type="submission" date="2020-08" db="EMBL/GenBank/DDBJ databases">
        <title>Plant Genome Project.</title>
        <authorList>
            <person name="Zhang R.-G."/>
        </authorList>
    </citation>
    <scope>NUCLEOTIDE SEQUENCE [LARGE SCALE GENOMIC DNA]</scope>
    <source>
        <tissue evidence="4">Rhizome</tissue>
    </source>
</reference>
<dbReference type="Proteomes" id="UP000734854">
    <property type="component" value="Unassembled WGS sequence"/>
</dbReference>
<name>A0A8J5F1N5_ZINOF</name>
<evidence type="ECO:0000313" key="5">
    <source>
        <dbReference type="Proteomes" id="UP000734854"/>
    </source>
</evidence>
<dbReference type="OrthoDB" id="6078042at2759"/>
<feature type="region of interest" description="Disordered" evidence="2">
    <location>
        <begin position="622"/>
        <end position="656"/>
    </location>
</feature>
<keyword evidence="1" id="KW-0863">Zinc-finger</keyword>
<organism evidence="4 5">
    <name type="scientific">Zingiber officinale</name>
    <name type="common">Ginger</name>
    <name type="synonym">Amomum zingiber</name>
    <dbReference type="NCBI Taxonomy" id="94328"/>
    <lineage>
        <taxon>Eukaryota</taxon>
        <taxon>Viridiplantae</taxon>
        <taxon>Streptophyta</taxon>
        <taxon>Embryophyta</taxon>
        <taxon>Tracheophyta</taxon>
        <taxon>Spermatophyta</taxon>
        <taxon>Magnoliopsida</taxon>
        <taxon>Liliopsida</taxon>
        <taxon>Zingiberales</taxon>
        <taxon>Zingiberaceae</taxon>
        <taxon>Zingiber</taxon>
    </lineage>
</organism>
<sequence length="803" mass="92607">MADFRNKESEREFRRRLEELLPRPLRGDACASEETDEAAGAGGSEGLDQSARRRRRSDLEGDDLAESSAAARRHNRILSQWAARQAEEMIITNIERRNRESELMALARLHAVSMLDASFLRETRRAQSSVERPVAARAPSVLQRWRELEGESVARERRRPAPPPISTDNNHHHVEVDNAGDRVSSRQQSPDNGGVRERERERERRIVNGWMTDIAMADTASQILPRSGSGSPTSEWLDERERERVRLVREWMQTLSQHRDTSAIRREEWERDYLVTNHEGRRAEPTRRNLLSIRGRQARHDLIMRNVRERESELQVLSERQPVSQFSNRNQIQSVLQGSFLRIGDTIEDGQLHSDAATERIHLRQHQTVSSIREEFHSQDDLTITPESHSQSVDGNRNGTTLSTALAQSDEILDQFQARSIPVEIHQTAELDSEIPMESGMQNSDLHWTDSVIQEDEQLQGETEPEQTDQQQAVEVEFSAQQNVHADEPDRDWQENLDQEWLPETPEDDGSGDHLLEARENWHDNNPQVTETNWQDRSSDPFSSPHSYPDITNRFISSEDDSVYNLELQELLSRRSVSNLLHSAFRESLDHLVQSYIERQGRGPFQWDMEGMPNHELLEQDQRHQTDVVQSQQDSVRQLRAPPAPRPPTPPPPPLWHAEVHHSWSRQSIRRSEVEWDMINSLRTDMGKLQQVMGHMQNMLETCMDMQLELQRAVRQEVSAVLNRSVGEHGESQQHLLLDGRNWNHVRKGTCCVCCDKQIDSLIYRCGHMCTCNRCAHELVRGNSKCPLCRAPIVEVIRAYSIV</sequence>
<evidence type="ECO:0000259" key="3">
    <source>
        <dbReference type="PROSITE" id="PS50089"/>
    </source>
</evidence>
<feature type="compositionally biased region" description="Polar residues" evidence="2">
    <location>
        <begin position="524"/>
        <end position="546"/>
    </location>
</feature>
<dbReference type="InterPro" id="IPR001841">
    <property type="entry name" value="Znf_RING"/>
</dbReference>
<dbReference type="AlphaFoldDB" id="A0A8J5F1N5"/>
<keyword evidence="1" id="KW-0862">Zinc</keyword>
<feature type="domain" description="RING-type" evidence="3">
    <location>
        <begin position="751"/>
        <end position="790"/>
    </location>
</feature>
<dbReference type="CDD" id="cd16647">
    <property type="entry name" value="mRING-HC-C3HC5_NEU1"/>
    <property type="match status" value="1"/>
</dbReference>
<feature type="compositionally biased region" description="Low complexity" evidence="2">
    <location>
        <begin position="627"/>
        <end position="636"/>
    </location>
</feature>
<evidence type="ECO:0000313" key="4">
    <source>
        <dbReference type="EMBL" id="KAG6479376.1"/>
    </source>
</evidence>
<feature type="compositionally biased region" description="Basic and acidic residues" evidence="2">
    <location>
        <begin position="169"/>
        <end position="184"/>
    </location>
</feature>
<evidence type="ECO:0000256" key="1">
    <source>
        <dbReference type="PROSITE-ProRule" id="PRU00175"/>
    </source>
</evidence>
<dbReference type="PANTHER" id="PTHR46519:SF2">
    <property type="entry name" value="RING_U-BOX SUPERFAMILY PROTEIN"/>
    <property type="match status" value="1"/>
</dbReference>
<protein>
    <recommendedName>
        <fullName evidence="3">RING-type domain-containing protein</fullName>
    </recommendedName>
</protein>
<dbReference type="PROSITE" id="PS50089">
    <property type="entry name" value="ZF_RING_2"/>
    <property type="match status" value="1"/>
</dbReference>
<feature type="compositionally biased region" description="Pro residues" evidence="2">
    <location>
        <begin position="642"/>
        <end position="655"/>
    </location>
</feature>
<accession>A0A8J5F1N5</accession>
<dbReference type="PANTHER" id="PTHR46519">
    <property type="entry name" value="RING/U-BOX SUPERFAMILY PROTEIN"/>
    <property type="match status" value="1"/>
</dbReference>
<feature type="region of interest" description="Disordered" evidence="2">
    <location>
        <begin position="521"/>
        <end position="546"/>
    </location>
</feature>
<dbReference type="EMBL" id="JACMSC010000017">
    <property type="protein sequence ID" value="KAG6479376.1"/>
    <property type="molecule type" value="Genomic_DNA"/>
</dbReference>